<dbReference type="Pfam" id="PF00928">
    <property type="entry name" value="Adap_comp_sub"/>
    <property type="match status" value="1"/>
</dbReference>
<dbReference type="SUPFAM" id="SSF49447">
    <property type="entry name" value="Second domain of Mu2 adaptin subunit (ap50) of ap2 adaptor"/>
    <property type="match status" value="1"/>
</dbReference>
<feature type="domain" description="MHD" evidence="6">
    <location>
        <begin position="204"/>
        <end position="463"/>
    </location>
</feature>
<evidence type="ECO:0000313" key="7">
    <source>
        <dbReference type="EMBL" id="GFH44126.1"/>
    </source>
</evidence>
<dbReference type="InterPro" id="IPR036168">
    <property type="entry name" value="AP2_Mu_C_sf"/>
</dbReference>
<dbReference type="CDD" id="cd14837">
    <property type="entry name" value="AP3_Mu_N"/>
    <property type="match status" value="1"/>
</dbReference>
<keyword evidence="8" id="KW-1185">Reference proteome</keyword>
<dbReference type="PRINTS" id="PR00314">
    <property type="entry name" value="CLATHRINADPT"/>
</dbReference>
<keyword evidence="3 5" id="KW-0653">Protein transport</keyword>
<evidence type="ECO:0000256" key="5">
    <source>
        <dbReference type="PIRNR" id="PIRNR005992"/>
    </source>
</evidence>
<comment type="caution">
    <text evidence="7">The sequence shown here is derived from an EMBL/GenBank/DDBJ whole genome shotgun (WGS) entry which is preliminary data.</text>
</comment>
<accession>A0AAD3CE47</accession>
<evidence type="ECO:0000259" key="6">
    <source>
        <dbReference type="PROSITE" id="PS51072"/>
    </source>
</evidence>
<evidence type="ECO:0000256" key="4">
    <source>
        <dbReference type="ARBA" id="ARBA00023136"/>
    </source>
</evidence>
<dbReference type="GO" id="GO:0016192">
    <property type="term" value="P:vesicle-mediated transport"/>
    <property type="evidence" value="ECO:0007669"/>
    <property type="project" value="InterPro"/>
</dbReference>
<dbReference type="PROSITE" id="PS51072">
    <property type="entry name" value="MHD"/>
    <property type="match status" value="1"/>
</dbReference>
<evidence type="ECO:0000256" key="3">
    <source>
        <dbReference type="ARBA" id="ARBA00022927"/>
    </source>
</evidence>
<dbReference type="GO" id="GO:0030131">
    <property type="term" value="C:clathrin adaptor complex"/>
    <property type="evidence" value="ECO:0007669"/>
    <property type="project" value="UniProtKB-UniRule"/>
</dbReference>
<dbReference type="PANTHER" id="PTHR10529">
    <property type="entry name" value="AP COMPLEX SUBUNIT MU"/>
    <property type="match status" value="1"/>
</dbReference>
<dbReference type="PROSITE" id="PS00990">
    <property type="entry name" value="CLAT_ADAPTOR_M_1"/>
    <property type="match status" value="1"/>
</dbReference>
<comment type="subcellular location">
    <subcellularLocation>
        <location evidence="1">Endomembrane system</location>
    </subcellularLocation>
</comment>
<protein>
    <submittedName>
        <fullName evidence="7">AP-3 complex subunit mu</fullName>
    </submittedName>
</protein>
<keyword evidence="2 5" id="KW-0813">Transport</keyword>
<sequence>MIQSLFILSPTGEILIERHFRGMTPRSVCDHFWERASVSLNHHGGVSTTSTVISSDPMPLYDTVPPIMEIPLDGSEKSIFLFSILKDGLSYLAACPGEIAPLLVIEFLHRVADIFCEYFGSPVDESAIKDNFSTVYQLLEEMVDHGWPLTTEPNALQAMIRPPDVMGKILSVVTGVSSEVSSPKAQSGTLPNIPWRRAGVRHTPNEIYLDIVEEIDAVVDIVGNVISFDVAGSVEIQSKLSGIPDLLLSFKDPSIIDDCSFHPCVRYARYESSNIVSFVPPDGSFTLMRYRVKPNVLNMGFTPPIVCMPSFNYGSENRNDNAEPKGSVDVKLTARSISTLFNMESRKTNVAIEDVSLTIPFPKIVKTANLKVNVGQVLYDEASKVAKWIIGNLDEKMRPELSGEMKLDGGKRPDQNPSLTISWKIPSSSMSGLAVGGLSVTGETYRPYKGVRNIARSGRFFVRCN</sequence>
<dbReference type="Gene3D" id="3.30.450.60">
    <property type="match status" value="1"/>
</dbReference>
<gene>
    <name evidence="7" type="ORF">CTEN210_00600</name>
</gene>
<name>A0AAD3CE47_9STRA</name>
<dbReference type="PIRSF" id="PIRSF005992">
    <property type="entry name" value="Clathrin_mu"/>
    <property type="match status" value="1"/>
</dbReference>
<dbReference type="InterPro" id="IPR028565">
    <property type="entry name" value="MHD"/>
</dbReference>
<dbReference type="EMBL" id="BLLK01000019">
    <property type="protein sequence ID" value="GFH44126.1"/>
    <property type="molecule type" value="Genomic_DNA"/>
</dbReference>
<organism evidence="7 8">
    <name type="scientific">Chaetoceros tenuissimus</name>
    <dbReference type="NCBI Taxonomy" id="426638"/>
    <lineage>
        <taxon>Eukaryota</taxon>
        <taxon>Sar</taxon>
        <taxon>Stramenopiles</taxon>
        <taxon>Ochrophyta</taxon>
        <taxon>Bacillariophyta</taxon>
        <taxon>Coscinodiscophyceae</taxon>
        <taxon>Chaetocerotophycidae</taxon>
        <taxon>Chaetocerotales</taxon>
        <taxon>Chaetocerotaceae</taxon>
        <taxon>Chaetoceros</taxon>
    </lineage>
</organism>
<evidence type="ECO:0000256" key="2">
    <source>
        <dbReference type="ARBA" id="ARBA00022448"/>
    </source>
</evidence>
<dbReference type="SUPFAM" id="SSF64356">
    <property type="entry name" value="SNARE-like"/>
    <property type="match status" value="1"/>
</dbReference>
<proteinExistence type="inferred from homology"/>
<dbReference type="Proteomes" id="UP001054902">
    <property type="component" value="Unassembled WGS sequence"/>
</dbReference>
<dbReference type="GO" id="GO:0006886">
    <property type="term" value="P:intracellular protein transport"/>
    <property type="evidence" value="ECO:0007669"/>
    <property type="project" value="UniProtKB-UniRule"/>
</dbReference>
<dbReference type="Gene3D" id="2.60.40.1170">
    <property type="entry name" value="Mu homology domain, subdomain B"/>
    <property type="match status" value="2"/>
</dbReference>
<evidence type="ECO:0000256" key="1">
    <source>
        <dbReference type="ARBA" id="ARBA00004308"/>
    </source>
</evidence>
<dbReference type="InterPro" id="IPR018240">
    <property type="entry name" value="Clathrin_mu_CS"/>
</dbReference>
<dbReference type="AlphaFoldDB" id="A0AAD3CE47"/>
<dbReference type="CDD" id="cd09252">
    <property type="entry name" value="AP-3_Mu3_Cterm"/>
    <property type="match status" value="1"/>
</dbReference>
<dbReference type="GO" id="GO:0012505">
    <property type="term" value="C:endomembrane system"/>
    <property type="evidence" value="ECO:0007669"/>
    <property type="project" value="UniProtKB-SubCell"/>
</dbReference>
<keyword evidence="4" id="KW-0472">Membrane</keyword>
<dbReference type="InterPro" id="IPR050431">
    <property type="entry name" value="Adaptor_comp_med_subunit"/>
</dbReference>
<dbReference type="InterPro" id="IPR011012">
    <property type="entry name" value="Longin-like_dom_sf"/>
</dbReference>
<evidence type="ECO:0000313" key="8">
    <source>
        <dbReference type="Proteomes" id="UP001054902"/>
    </source>
</evidence>
<comment type="similarity">
    <text evidence="5">Belongs to the adaptor complexes medium subunit family.</text>
</comment>
<dbReference type="InterPro" id="IPR001392">
    <property type="entry name" value="Clathrin_mu"/>
</dbReference>
<reference evidence="7 8" key="1">
    <citation type="journal article" date="2021" name="Sci. Rep.">
        <title>The genome of the diatom Chaetoceros tenuissimus carries an ancient integrated fragment of an extant virus.</title>
        <authorList>
            <person name="Hongo Y."/>
            <person name="Kimura K."/>
            <person name="Takaki Y."/>
            <person name="Yoshida Y."/>
            <person name="Baba S."/>
            <person name="Kobayashi G."/>
            <person name="Nagasaki K."/>
            <person name="Hano T."/>
            <person name="Tomaru Y."/>
        </authorList>
    </citation>
    <scope>NUCLEOTIDE SEQUENCE [LARGE SCALE GENOMIC DNA]</scope>
    <source>
        <strain evidence="7 8">NIES-3715</strain>
    </source>
</reference>